<dbReference type="PROSITE" id="PS50837">
    <property type="entry name" value="NACHT"/>
    <property type="match status" value="1"/>
</dbReference>
<dbReference type="SUPFAM" id="SSF47986">
    <property type="entry name" value="DEATH domain"/>
    <property type="match status" value="1"/>
</dbReference>
<keyword evidence="4" id="KW-0433">Leucine-rich repeat</keyword>
<accession>C3ZKZ5</accession>
<comment type="subcellular location">
    <subcellularLocation>
        <location evidence="1">Membrane</location>
        <topology evidence="1">Single-pass type I membrane protein</topology>
    </subcellularLocation>
</comment>
<dbReference type="Pfam" id="PF13306">
    <property type="entry name" value="LRR_5"/>
    <property type="match status" value="1"/>
</dbReference>
<dbReference type="InterPro" id="IPR006553">
    <property type="entry name" value="Leu-rich_rpt_Cys-con_subtyp"/>
</dbReference>
<feature type="domain" description="TIR" evidence="17">
    <location>
        <begin position="839"/>
        <end position="979"/>
    </location>
</feature>
<dbReference type="Pfam" id="PF13855">
    <property type="entry name" value="LRR_8"/>
    <property type="match status" value="3"/>
</dbReference>
<dbReference type="InterPro" id="IPR011029">
    <property type="entry name" value="DEATH-like_dom_sf"/>
</dbReference>
<evidence type="ECO:0000256" key="7">
    <source>
        <dbReference type="ARBA" id="ARBA00022737"/>
    </source>
</evidence>
<evidence type="ECO:0000256" key="1">
    <source>
        <dbReference type="ARBA" id="ARBA00004479"/>
    </source>
</evidence>
<evidence type="ECO:0000256" key="3">
    <source>
        <dbReference type="ARBA" id="ARBA00022588"/>
    </source>
</evidence>
<dbReference type="PANTHER" id="PTHR46312:SF2">
    <property type="entry name" value="NUCLEOTIDE-BINDING OLIGOMERIZATION DOMAIN-CONTAINING PROTEIN 2-LIKE"/>
    <property type="match status" value="1"/>
</dbReference>
<dbReference type="FunFam" id="3.40.50.10140:FF:000026">
    <property type="entry name" value="Toll-like receptor 2"/>
    <property type="match status" value="1"/>
</dbReference>
<keyword evidence="14" id="KW-0395">Inflammatory response</keyword>
<dbReference type="InterPro" id="IPR000157">
    <property type="entry name" value="TIR_dom"/>
</dbReference>
<keyword evidence="13" id="KW-0675">Receptor</keyword>
<dbReference type="Pfam" id="PF05729">
    <property type="entry name" value="NACHT"/>
    <property type="match status" value="1"/>
</dbReference>
<evidence type="ECO:0000256" key="8">
    <source>
        <dbReference type="ARBA" id="ARBA00022741"/>
    </source>
</evidence>
<feature type="chain" id="PRO_5002934764" description="TIR domain-containing protein" evidence="15">
    <location>
        <begin position="24"/>
        <end position="2130"/>
    </location>
</feature>
<evidence type="ECO:0000256" key="4">
    <source>
        <dbReference type="ARBA" id="ARBA00022614"/>
    </source>
</evidence>
<gene>
    <name evidence="19" type="ORF">BRAFLDRAFT_89467</name>
</gene>
<evidence type="ECO:0000256" key="6">
    <source>
        <dbReference type="ARBA" id="ARBA00022729"/>
    </source>
</evidence>
<dbReference type="SUPFAM" id="SSF52540">
    <property type="entry name" value="P-loop containing nucleoside triphosphate hydrolases"/>
    <property type="match status" value="1"/>
</dbReference>
<organism>
    <name type="scientific">Branchiostoma floridae</name>
    <name type="common">Florida lancelet</name>
    <name type="synonym">Amphioxus</name>
    <dbReference type="NCBI Taxonomy" id="7739"/>
    <lineage>
        <taxon>Eukaryota</taxon>
        <taxon>Metazoa</taxon>
        <taxon>Chordata</taxon>
        <taxon>Cephalochordata</taxon>
        <taxon>Leptocardii</taxon>
        <taxon>Amphioxiformes</taxon>
        <taxon>Branchiostomatidae</taxon>
        <taxon>Branchiostoma</taxon>
    </lineage>
</organism>
<dbReference type="InParanoid" id="C3ZKZ5"/>
<evidence type="ECO:0000259" key="17">
    <source>
        <dbReference type="PROSITE" id="PS50104"/>
    </source>
</evidence>
<keyword evidence="6 15" id="KW-0732">Signal</keyword>
<sequence length="2130" mass="240576">MESKPALLAVCLVLITQHERVRGQYGPPVCQTWNSTTVVCRGEYAWGIIPIRARLSQVPPGVPESVTTLDLSINNITDLSNGSFSGLRNLKSLDLSNNNLQTIESGTFAGLQNLERLDMSVHMPEWGLNPEFSLQNGLFRDLLNLNYLTLETSTDTISEGVFTGLSNLRHLNLSIKNISNFPDHIFDSLTSMESLKIEERGEAIKEDRNTTTRRVHSGNGFLQRRKLWAPLHNLEKLSLNDLTRPSDLYFGLVFGNLSNLDTIEIKSYKEYSLSVQMFQPLLLTLKHLLAGCSFNVTIHLEPGLLKSLTHLQTLDLRCSKCNVLDVLPELQHTQIQELSFGMLGSGMNKITSDTLAGIKGLKYLKTLLLGITNIDVIQTDAFAGLSHLQRLDLYVDRRVSDWGELKTLQDKAFSGLSSLTHLDLSWQHVSTLPQSLFKGLTSLTHLDLSHNDLASQAQLPETLDYLDLSDNYLDQKTPCASGGLKTVNQLNFSHNQLTGFYDSCLPSNATVLDFQHNRITITYSVCLVTNLRYLDLSNNEIMFMASYVPCDTLETLRLDNNRLGDFSGIYFPNLKTLTLSHNLIQRVETEQLPGLLQLEHLDLSHNDINTVMPSAFNGLSRLRFLDLSNNQIQNISEKTFEGLGNLTHLNLAFNGISSIGNAFLRLYELKDLNMRGNTLILLNETALGPVVERLERLDLTDNPFLCDCNLLWFVEWANDKYDRVPNLYNPFPDFRRGLKCSVPAQLRGRHLIDGLIQKQQSNDRKDPSERKFFNAVCSHGFRPNRLLACVLASSGIFVAMMTIFLVDYHIGRVQYYLWMLAKWRRPKIGEVEEQEPHRYTHDAFIAYNNQDVMWVVHEAIENLEPDYSLVIHDRDFAVGAPIVENIADAVENSRRTVCLITRNFLKSKWCEYEFQMAQYNMFEEGGGRRLILVFLERIPDRMLKRFRHLNAVMKRDTYLTWPGDVRKRPLFWKRLRDALGDPLPRDPEPQLQVQDPERNIPEQHIQDPERNIPEQQEQAPWNSKTVAIFFQMPFFVKKKWGVYSDTRKAEQRNPLVTVWWRAGRRLTGVPDERRPSLLRRFTAGSALLTDILLRKSRFAALGQIFKPWTWQAKKKSGKFKQTSIGVRAYFYSIKEKVSSDWKDLAFHLGLEQPDIDNIEGRNRDDKSRCMDLLEEWLKRNGERATIEVLMEALSEANLQSVVDGLRRKLQEVLQTSVKKYYELKLSHFKPLIWNDNFTLSLSDIFTQLELMPKSEKQLKTTTKSKRSESDKEKLSKELKSLDDLFNPDVTGLSTAPRCILIEGEAGGGKTTFLSKEALDAVSQKTELGRRHNIILSIRLREVREGETIEEMVWDQCVPKTTKGIDVQSIQAILQRNESCVLFLLDGYDELQPEASAAGQAIPELLSGKLYPNSTIVITSRPSAGVQQQTRPDCHVHIMGFSKEHVQKYMQQYFTVVKKQELTKNLVVHVKDNELLNNLIQTPIFLDAGLYDNLLTCLVRKYCKREGVDMPTEGLPTEFAESLLQLGKLALEALLRNETLLDVAELEREKVNWKLLLKLGVVSLEVSSSRLHPRKQLNFSHKTMQEFLAGRYVAHALVNLDIVELLQLTSITKVFELSNLLQFTCGCGSRAAQAVMEELSKISSREFSHLRPEHFERSDVPMDRNLQESCKRYERFAALCLTILSEKQEPEVLQGISQALPIVILDSSINSREATGLKYYIQNLHAANLPDRLILNVPKGSDSRDTVQYLQQCFTTSLPGLRLDLKLSGQFDSPDETARLVLVLKNVPALRALDLSDTLLTPSSLQPLVQGFSHMSLLEELDLSSNLYLGDAGMEVLQVGLSSVPHLAVLRLREVNMTAMGMSSLAPYMRHLVGLRVLDITDNDEIGNTGLESLTTILPIFTAMQVLGLCGISISPTGMRTLVPALCQLTRLIKLDISFNAIGDPGLECLAAILHHLTAMKVLVLSGTRISDRGISSLIKALPHLVQLQVLNVGFNNIGDSGIVSLVQTLCQPSSLDMEQNLPGDKSLTTAPRCNTTLQELRIGWNRRVTGVGLGRVAQLISALPALTRLDMSGNVRTPAHLSDTTAMALAEALPRLPALEWLHLAYISMEPAGFRAVVQAAEEHPTLEWL</sequence>
<reference evidence="19" key="1">
    <citation type="journal article" date="2008" name="Nature">
        <title>The amphioxus genome and the evolution of the chordate karyotype.</title>
        <authorList>
            <consortium name="US DOE Joint Genome Institute (JGI-PGF)"/>
            <person name="Putnam N.H."/>
            <person name="Butts T."/>
            <person name="Ferrier D.E.K."/>
            <person name="Furlong R.F."/>
            <person name="Hellsten U."/>
            <person name="Kawashima T."/>
            <person name="Robinson-Rechavi M."/>
            <person name="Shoguchi E."/>
            <person name="Terry A."/>
            <person name="Yu J.-K."/>
            <person name="Benito-Gutierrez E.L."/>
            <person name="Dubchak I."/>
            <person name="Garcia-Fernandez J."/>
            <person name="Gibson-Brown J.J."/>
            <person name="Grigoriev I.V."/>
            <person name="Horton A.C."/>
            <person name="de Jong P.J."/>
            <person name="Jurka J."/>
            <person name="Kapitonov V.V."/>
            <person name="Kohara Y."/>
            <person name="Kuroki Y."/>
            <person name="Lindquist E."/>
            <person name="Lucas S."/>
            <person name="Osoegawa K."/>
            <person name="Pennacchio L.A."/>
            <person name="Salamov A.A."/>
            <person name="Satou Y."/>
            <person name="Sauka-Spengler T."/>
            <person name="Schmutz J."/>
            <person name="Shin-I T."/>
            <person name="Toyoda A."/>
            <person name="Bronner-Fraser M."/>
            <person name="Fujiyama A."/>
            <person name="Holland L.Z."/>
            <person name="Holland P.W.H."/>
            <person name="Satoh N."/>
            <person name="Rokhsar D.S."/>
        </authorList>
    </citation>
    <scope>NUCLEOTIDE SEQUENCE [LARGE SCALE GENOMIC DNA]</scope>
    <source>
        <strain evidence="19">S238N-H82</strain>
        <tissue evidence="19">Testes</tissue>
    </source>
</reference>
<dbReference type="InterPro" id="IPR000488">
    <property type="entry name" value="Death_dom"/>
</dbReference>
<dbReference type="InterPro" id="IPR032675">
    <property type="entry name" value="LRR_dom_sf"/>
</dbReference>
<dbReference type="PROSITE" id="PS50017">
    <property type="entry name" value="DEATH_DOMAIN"/>
    <property type="match status" value="1"/>
</dbReference>
<dbReference type="GO" id="GO:0016020">
    <property type="term" value="C:membrane"/>
    <property type="evidence" value="ECO:0007669"/>
    <property type="project" value="UniProtKB-SubCell"/>
</dbReference>
<protein>
    <recommendedName>
        <fullName evidence="20">TIR domain-containing protein</fullName>
    </recommendedName>
</protein>
<dbReference type="InterPro" id="IPR026906">
    <property type="entry name" value="LRR_5"/>
</dbReference>
<dbReference type="Pfam" id="PF01582">
    <property type="entry name" value="TIR"/>
    <property type="match status" value="1"/>
</dbReference>
<keyword evidence="11" id="KW-1133">Transmembrane helix</keyword>
<keyword evidence="3" id="KW-0399">Innate immunity</keyword>
<keyword evidence="9" id="KW-0067">ATP-binding</keyword>
<dbReference type="Gene3D" id="3.80.10.10">
    <property type="entry name" value="Ribonuclease Inhibitor"/>
    <property type="match status" value="5"/>
</dbReference>
<evidence type="ECO:0000259" key="18">
    <source>
        <dbReference type="PROSITE" id="PS50837"/>
    </source>
</evidence>
<dbReference type="PRINTS" id="PR00019">
    <property type="entry name" value="LEURICHRPT"/>
</dbReference>
<evidence type="ECO:0000259" key="16">
    <source>
        <dbReference type="PROSITE" id="PS50017"/>
    </source>
</evidence>
<dbReference type="InterPro" id="IPR003591">
    <property type="entry name" value="Leu-rich_rpt_typical-subtyp"/>
</dbReference>
<dbReference type="Gene3D" id="3.40.50.10140">
    <property type="entry name" value="Toll/interleukin-1 receptor homology (TIR) domain"/>
    <property type="match status" value="1"/>
</dbReference>
<dbReference type="Pfam" id="PF00531">
    <property type="entry name" value="Death"/>
    <property type="match status" value="1"/>
</dbReference>
<evidence type="ECO:0000256" key="13">
    <source>
        <dbReference type="ARBA" id="ARBA00023170"/>
    </source>
</evidence>
<dbReference type="SMART" id="SM00367">
    <property type="entry name" value="LRR_CC"/>
    <property type="match status" value="6"/>
</dbReference>
<dbReference type="GO" id="GO:0045087">
    <property type="term" value="P:innate immune response"/>
    <property type="evidence" value="ECO:0007669"/>
    <property type="project" value="UniProtKB-KW"/>
</dbReference>
<keyword evidence="12" id="KW-0472">Membrane</keyword>
<evidence type="ECO:0000256" key="14">
    <source>
        <dbReference type="ARBA" id="ARBA00023198"/>
    </source>
</evidence>
<dbReference type="SUPFAM" id="SSF52058">
    <property type="entry name" value="L domain-like"/>
    <property type="match status" value="2"/>
</dbReference>
<evidence type="ECO:0000256" key="11">
    <source>
        <dbReference type="ARBA" id="ARBA00022989"/>
    </source>
</evidence>
<dbReference type="InterPro" id="IPR027417">
    <property type="entry name" value="P-loop_NTPase"/>
</dbReference>
<evidence type="ECO:0000313" key="19">
    <source>
        <dbReference type="EMBL" id="EEN46677.1"/>
    </source>
</evidence>
<dbReference type="GO" id="GO:0009966">
    <property type="term" value="P:regulation of signal transduction"/>
    <property type="evidence" value="ECO:0007669"/>
    <property type="project" value="UniProtKB-ARBA"/>
</dbReference>
<dbReference type="InterPro" id="IPR007111">
    <property type="entry name" value="NACHT_NTPase"/>
</dbReference>
<dbReference type="SMART" id="SM00368">
    <property type="entry name" value="LRR_RI"/>
    <property type="match status" value="8"/>
</dbReference>
<evidence type="ECO:0000256" key="10">
    <source>
        <dbReference type="ARBA" id="ARBA00022859"/>
    </source>
</evidence>
<feature type="domain" description="Death" evidence="16">
    <location>
        <begin position="1126"/>
        <end position="1209"/>
    </location>
</feature>
<comment type="similarity">
    <text evidence="2">Belongs to the Toll-like receptor family.</text>
</comment>
<dbReference type="eggNOG" id="KOG4641">
    <property type="taxonomic scope" value="Eukaryota"/>
</dbReference>
<keyword evidence="5" id="KW-0812">Transmembrane</keyword>
<name>C3ZKZ5_BRAFL</name>
<evidence type="ECO:0008006" key="20">
    <source>
        <dbReference type="Google" id="ProtNLM"/>
    </source>
</evidence>
<dbReference type="SUPFAM" id="SSF52047">
    <property type="entry name" value="RNI-like"/>
    <property type="match status" value="2"/>
</dbReference>
<dbReference type="FunFam" id="1.10.533.10:FF:000095">
    <property type="entry name" value="Predicted protein"/>
    <property type="match status" value="1"/>
</dbReference>
<dbReference type="CDD" id="cd01670">
    <property type="entry name" value="Death"/>
    <property type="match status" value="1"/>
</dbReference>
<dbReference type="Gene3D" id="1.10.533.10">
    <property type="entry name" value="Death Domain, Fas"/>
    <property type="match status" value="1"/>
</dbReference>
<keyword evidence="8" id="KW-0547">Nucleotide-binding</keyword>
<dbReference type="SMART" id="SM00369">
    <property type="entry name" value="LRR_TYP"/>
    <property type="match status" value="13"/>
</dbReference>
<dbReference type="SMART" id="SM00365">
    <property type="entry name" value="LRR_SD22"/>
    <property type="match status" value="7"/>
</dbReference>
<dbReference type="InterPro" id="IPR035897">
    <property type="entry name" value="Toll_tir_struct_dom_sf"/>
</dbReference>
<evidence type="ECO:0000256" key="15">
    <source>
        <dbReference type="SAM" id="SignalP"/>
    </source>
</evidence>
<feature type="domain" description="NACHT" evidence="18">
    <location>
        <begin position="1297"/>
        <end position="1423"/>
    </location>
</feature>
<dbReference type="FunFam" id="3.80.10.10:FF:001647">
    <property type="entry name" value="Uncharacterized protein"/>
    <property type="match status" value="1"/>
</dbReference>
<dbReference type="SMART" id="SM00082">
    <property type="entry name" value="LRRCT"/>
    <property type="match status" value="1"/>
</dbReference>
<dbReference type="InterPro" id="IPR001611">
    <property type="entry name" value="Leu-rich_rpt"/>
</dbReference>
<evidence type="ECO:0000256" key="12">
    <source>
        <dbReference type="ARBA" id="ARBA00023136"/>
    </source>
</evidence>
<dbReference type="GO" id="GO:0007165">
    <property type="term" value="P:signal transduction"/>
    <property type="evidence" value="ECO:0007669"/>
    <property type="project" value="InterPro"/>
</dbReference>
<dbReference type="EMBL" id="GG666640">
    <property type="protein sequence ID" value="EEN46677.1"/>
    <property type="molecule type" value="Genomic_DNA"/>
</dbReference>
<dbReference type="SMART" id="SM00255">
    <property type="entry name" value="TIR"/>
    <property type="match status" value="1"/>
</dbReference>
<dbReference type="PROSITE" id="PS51450">
    <property type="entry name" value="LRR"/>
    <property type="match status" value="8"/>
</dbReference>
<dbReference type="InterPro" id="IPR000483">
    <property type="entry name" value="Cys-rich_flank_reg_C"/>
</dbReference>
<keyword evidence="10" id="KW-0391">Immunity</keyword>
<evidence type="ECO:0000256" key="5">
    <source>
        <dbReference type="ARBA" id="ARBA00022692"/>
    </source>
</evidence>
<dbReference type="Pfam" id="PF13516">
    <property type="entry name" value="LRR_6"/>
    <property type="match status" value="6"/>
</dbReference>
<dbReference type="SMART" id="SM00005">
    <property type="entry name" value="DEATH"/>
    <property type="match status" value="1"/>
</dbReference>
<dbReference type="GO" id="GO:0005524">
    <property type="term" value="F:ATP binding"/>
    <property type="evidence" value="ECO:0007669"/>
    <property type="project" value="UniProtKB-KW"/>
</dbReference>
<dbReference type="PROSITE" id="PS50104">
    <property type="entry name" value="TIR"/>
    <property type="match status" value="1"/>
</dbReference>
<proteinExistence type="inferred from homology"/>
<dbReference type="Gene3D" id="3.40.50.300">
    <property type="entry name" value="P-loop containing nucleotide triphosphate hydrolases"/>
    <property type="match status" value="1"/>
</dbReference>
<feature type="signal peptide" evidence="15">
    <location>
        <begin position="1"/>
        <end position="23"/>
    </location>
</feature>
<evidence type="ECO:0000256" key="2">
    <source>
        <dbReference type="ARBA" id="ARBA00009634"/>
    </source>
</evidence>
<dbReference type="PANTHER" id="PTHR46312">
    <property type="entry name" value="NACHT DOMAIN-CONTAINING PROTEIN"/>
    <property type="match status" value="1"/>
</dbReference>
<keyword evidence="7" id="KW-0677">Repeat</keyword>
<evidence type="ECO:0000256" key="9">
    <source>
        <dbReference type="ARBA" id="ARBA00022840"/>
    </source>
</evidence>
<dbReference type="SUPFAM" id="SSF52200">
    <property type="entry name" value="Toll/Interleukin receptor TIR domain"/>
    <property type="match status" value="1"/>
</dbReference>